<organism evidence="2 3">
    <name type="scientific">Beggiatoa alba B18LD</name>
    <dbReference type="NCBI Taxonomy" id="395493"/>
    <lineage>
        <taxon>Bacteria</taxon>
        <taxon>Pseudomonadati</taxon>
        <taxon>Pseudomonadota</taxon>
        <taxon>Gammaproteobacteria</taxon>
        <taxon>Thiotrichales</taxon>
        <taxon>Thiotrichaceae</taxon>
        <taxon>Beggiatoa</taxon>
    </lineage>
</organism>
<feature type="domain" description="Phasin" evidence="1">
    <location>
        <begin position="6"/>
        <end position="104"/>
    </location>
</feature>
<evidence type="ECO:0000313" key="3">
    <source>
        <dbReference type="Proteomes" id="UP000005744"/>
    </source>
</evidence>
<dbReference type="eggNOG" id="ENOG5031DYF">
    <property type="taxonomic scope" value="Bacteria"/>
</dbReference>
<dbReference type="EMBL" id="JH600070">
    <property type="protein sequence ID" value="EIJ41622.1"/>
    <property type="molecule type" value="Genomic_DNA"/>
</dbReference>
<dbReference type="InterPro" id="IPR018968">
    <property type="entry name" value="Phasin"/>
</dbReference>
<accession>I3CDC9</accession>
<name>I3CDC9_9GAMM</name>
<dbReference type="Pfam" id="PF09361">
    <property type="entry name" value="Phasin_2"/>
    <property type="match status" value="1"/>
</dbReference>
<proteinExistence type="predicted"/>
<dbReference type="OrthoDB" id="5628541at2"/>
<dbReference type="AlphaFoldDB" id="I3CDC9"/>
<keyword evidence="3" id="KW-1185">Reference proteome</keyword>
<protein>
    <submittedName>
        <fullName evidence="2">Phasin protein</fullName>
    </submittedName>
</protein>
<reference evidence="2 3" key="1">
    <citation type="submission" date="2011-11" db="EMBL/GenBank/DDBJ databases">
        <title>Improved High-Quality Draft sequence of Beggiatoa alba B18lD.</title>
        <authorList>
            <consortium name="US DOE Joint Genome Institute"/>
            <person name="Lucas S."/>
            <person name="Han J."/>
            <person name="Lapidus A."/>
            <person name="Cheng J.-F."/>
            <person name="Goodwin L."/>
            <person name="Pitluck S."/>
            <person name="Peters L."/>
            <person name="Mikhailova N."/>
            <person name="Held B."/>
            <person name="Detter J.C."/>
            <person name="Han C."/>
            <person name="Tapia R."/>
            <person name="Land M."/>
            <person name="Hauser L."/>
            <person name="Kyrpides N."/>
            <person name="Ivanova N."/>
            <person name="Pagani I."/>
            <person name="Samuel K."/>
            <person name="Teske A."/>
            <person name="Mueller J."/>
            <person name="Woyke T."/>
        </authorList>
    </citation>
    <scope>NUCLEOTIDE SEQUENCE [LARGE SCALE GENOMIC DNA]</scope>
    <source>
        <strain evidence="2 3">B18LD</strain>
    </source>
</reference>
<sequence length="119" mass="13582">MSENLQQWSGLNKNTIDSFQQFAEINRNLFTGLAQQQMNLISLYMESGTKYMEAISQAKNFQDVLSAQSTAFEEFNRKVLENFRTTMEMMVGVKTQLVSLAEQNTKDVAGFNPILKLVK</sequence>
<evidence type="ECO:0000259" key="1">
    <source>
        <dbReference type="Pfam" id="PF09361"/>
    </source>
</evidence>
<dbReference type="STRING" id="395493.BegalDRAFT_0710"/>
<dbReference type="Proteomes" id="UP000005744">
    <property type="component" value="Unassembled WGS sequence"/>
</dbReference>
<gene>
    <name evidence="2" type="ORF">BegalDRAFT_0710</name>
</gene>
<dbReference type="RefSeq" id="WP_002683709.1">
    <property type="nucleotide sequence ID" value="NZ_JH600070.1"/>
</dbReference>
<evidence type="ECO:0000313" key="2">
    <source>
        <dbReference type="EMBL" id="EIJ41622.1"/>
    </source>
</evidence>
<dbReference type="HOGENOM" id="CLU_166619_0_0_6"/>